<dbReference type="InterPro" id="IPR016454">
    <property type="entry name" value="Cysteine_dSase"/>
</dbReference>
<dbReference type="GO" id="GO:0016829">
    <property type="term" value="F:lyase activity"/>
    <property type="evidence" value="ECO:0007669"/>
    <property type="project" value="UniProtKB-KW"/>
</dbReference>
<dbReference type="GO" id="GO:0006534">
    <property type="term" value="P:cysteine metabolic process"/>
    <property type="evidence" value="ECO:0007669"/>
    <property type="project" value="UniProtKB-UniRule"/>
</dbReference>
<keyword evidence="11" id="KW-1185">Reference proteome</keyword>
<organism evidence="10 11">
    <name type="scientific">Chryseobacterium rhizoplanae</name>
    <dbReference type="NCBI Taxonomy" id="1609531"/>
    <lineage>
        <taxon>Bacteria</taxon>
        <taxon>Pseudomonadati</taxon>
        <taxon>Bacteroidota</taxon>
        <taxon>Flavobacteriia</taxon>
        <taxon>Flavobacteriales</taxon>
        <taxon>Weeksellaceae</taxon>
        <taxon>Chryseobacterium group</taxon>
        <taxon>Chryseobacterium</taxon>
    </lineage>
</organism>
<name>A0A521C182_9FLAO</name>
<gene>
    <name evidence="10" type="ORF">SAMN06265171_102354</name>
</gene>
<comment type="catalytic activity">
    <reaction evidence="6 8">
        <text>(sulfur carrier)-H + L-cysteine = (sulfur carrier)-SH + L-alanine</text>
        <dbReference type="Rhea" id="RHEA:43892"/>
        <dbReference type="Rhea" id="RHEA-COMP:14737"/>
        <dbReference type="Rhea" id="RHEA-COMP:14739"/>
        <dbReference type="ChEBI" id="CHEBI:29917"/>
        <dbReference type="ChEBI" id="CHEBI:35235"/>
        <dbReference type="ChEBI" id="CHEBI:57972"/>
        <dbReference type="ChEBI" id="CHEBI:64428"/>
        <dbReference type="EC" id="2.8.1.7"/>
    </reaction>
</comment>
<dbReference type="PIRSF" id="PIRSF005572">
    <property type="entry name" value="NifS"/>
    <property type="match status" value="1"/>
</dbReference>
<dbReference type="RefSeq" id="WP_142717309.1">
    <property type="nucleotide sequence ID" value="NZ_FXTC01000002.1"/>
</dbReference>
<evidence type="ECO:0000256" key="5">
    <source>
        <dbReference type="ARBA" id="ARBA00022898"/>
    </source>
</evidence>
<feature type="domain" description="Aminotransferase class V" evidence="9">
    <location>
        <begin position="24"/>
        <end position="394"/>
    </location>
</feature>
<protein>
    <recommendedName>
        <fullName evidence="8">Cysteine desulfurase</fullName>
        <ecNumber evidence="8">2.8.1.7</ecNumber>
    </recommendedName>
</protein>
<evidence type="ECO:0000256" key="1">
    <source>
        <dbReference type="ARBA" id="ARBA00001933"/>
    </source>
</evidence>
<dbReference type="AlphaFoldDB" id="A0A521C182"/>
<dbReference type="Pfam" id="PF00266">
    <property type="entry name" value="Aminotran_5"/>
    <property type="match status" value="1"/>
</dbReference>
<keyword evidence="10" id="KW-0456">Lyase</keyword>
<evidence type="ECO:0000256" key="6">
    <source>
        <dbReference type="ARBA" id="ARBA00050776"/>
    </source>
</evidence>
<dbReference type="InterPro" id="IPR015424">
    <property type="entry name" value="PyrdxlP-dep_Trfase"/>
</dbReference>
<dbReference type="GO" id="GO:0030170">
    <property type="term" value="F:pyridoxal phosphate binding"/>
    <property type="evidence" value="ECO:0007669"/>
    <property type="project" value="UniProtKB-UniRule"/>
</dbReference>
<keyword evidence="4 8" id="KW-0808">Transferase</keyword>
<dbReference type="InterPro" id="IPR015421">
    <property type="entry name" value="PyrdxlP-dep_Trfase_major"/>
</dbReference>
<comment type="similarity">
    <text evidence="3 8">Belongs to the class-V pyridoxal-phosphate-dependent aminotransferase family. Csd subfamily.</text>
</comment>
<dbReference type="InterPro" id="IPR015422">
    <property type="entry name" value="PyrdxlP-dep_Trfase_small"/>
</dbReference>
<proteinExistence type="inferred from homology"/>
<evidence type="ECO:0000256" key="4">
    <source>
        <dbReference type="ARBA" id="ARBA00022679"/>
    </source>
</evidence>
<comment type="cofactor">
    <cofactor evidence="1 7">
        <name>pyridoxal 5'-phosphate</name>
        <dbReference type="ChEBI" id="CHEBI:597326"/>
    </cofactor>
</comment>
<evidence type="ECO:0000256" key="8">
    <source>
        <dbReference type="RuleBase" id="RU004506"/>
    </source>
</evidence>
<dbReference type="EC" id="2.8.1.7" evidence="8"/>
<evidence type="ECO:0000256" key="3">
    <source>
        <dbReference type="ARBA" id="ARBA00010447"/>
    </source>
</evidence>
<dbReference type="Gene3D" id="3.90.1150.10">
    <property type="entry name" value="Aspartate Aminotransferase, domain 1"/>
    <property type="match status" value="1"/>
</dbReference>
<dbReference type="GO" id="GO:0031071">
    <property type="term" value="F:cysteine desulfurase activity"/>
    <property type="evidence" value="ECO:0007669"/>
    <property type="project" value="UniProtKB-UniRule"/>
</dbReference>
<keyword evidence="5 8" id="KW-0663">Pyridoxal phosphate</keyword>
<evidence type="ECO:0000256" key="7">
    <source>
        <dbReference type="RuleBase" id="RU004504"/>
    </source>
</evidence>
<evidence type="ECO:0000313" key="10">
    <source>
        <dbReference type="EMBL" id="SMO53144.1"/>
    </source>
</evidence>
<comment type="function">
    <text evidence="2 8">Catalyzes the removal of elemental sulfur and selenium atoms from L-cysteine, L-cystine, L-selenocysteine, and L-selenocystine to produce L-alanine.</text>
</comment>
<dbReference type="EMBL" id="FXTC01000002">
    <property type="protein sequence ID" value="SMO53144.1"/>
    <property type="molecule type" value="Genomic_DNA"/>
</dbReference>
<dbReference type="Proteomes" id="UP000316916">
    <property type="component" value="Unassembled WGS sequence"/>
</dbReference>
<evidence type="ECO:0000259" key="9">
    <source>
        <dbReference type="Pfam" id="PF00266"/>
    </source>
</evidence>
<dbReference type="PROSITE" id="PS00595">
    <property type="entry name" value="AA_TRANSFER_CLASS_5"/>
    <property type="match status" value="1"/>
</dbReference>
<dbReference type="Gene3D" id="3.40.640.10">
    <property type="entry name" value="Type I PLP-dependent aspartate aminotransferase-like (Major domain)"/>
    <property type="match status" value="1"/>
</dbReference>
<dbReference type="PANTHER" id="PTHR43586">
    <property type="entry name" value="CYSTEINE DESULFURASE"/>
    <property type="match status" value="1"/>
</dbReference>
<dbReference type="InterPro" id="IPR020578">
    <property type="entry name" value="Aminotrans_V_PyrdxlP_BS"/>
</dbReference>
<dbReference type="NCBIfam" id="TIGR01979">
    <property type="entry name" value="sufS"/>
    <property type="match status" value="1"/>
</dbReference>
<evidence type="ECO:0000313" key="11">
    <source>
        <dbReference type="Proteomes" id="UP000316916"/>
    </source>
</evidence>
<accession>A0A521C182</accession>
<dbReference type="PANTHER" id="PTHR43586:SF8">
    <property type="entry name" value="CYSTEINE DESULFURASE 1, CHLOROPLASTIC"/>
    <property type="match status" value="1"/>
</dbReference>
<evidence type="ECO:0000256" key="2">
    <source>
        <dbReference type="ARBA" id="ARBA00002824"/>
    </source>
</evidence>
<dbReference type="InterPro" id="IPR000192">
    <property type="entry name" value="Aminotrans_V_dom"/>
</dbReference>
<dbReference type="InterPro" id="IPR010970">
    <property type="entry name" value="Cys_dSase_SufS"/>
</dbReference>
<dbReference type="SUPFAM" id="SSF53383">
    <property type="entry name" value="PLP-dependent transferases"/>
    <property type="match status" value="1"/>
</dbReference>
<reference evidence="10 11" key="1">
    <citation type="submission" date="2017-05" db="EMBL/GenBank/DDBJ databases">
        <authorList>
            <person name="Varghese N."/>
            <person name="Submissions S."/>
        </authorList>
    </citation>
    <scope>NUCLEOTIDE SEQUENCE [LARGE SCALE GENOMIC DNA]</scope>
    <source>
        <strain evidence="10 11">DSM 29371</strain>
    </source>
</reference>
<sequence length="406" mass="45218">MFDIQEIRSQFSILDREVNGKPLVYLDNAATSQKPNSVLEVCHAYYTELNANVHRGIHTLSQLATEEMELSRRKIQKFINSEHDFEVIFTKGTTEGLNLIAYILTQKLQKDDEIIISYLEHHSNIVPWQMLCERTGAKLRVIPIDENGILQMDHFDKFLSEKTKVVSVNQVSNALGIVNPIEEIIAKTRKNTDAYIVIDGAQSAPHFNIDVQKLDCDFFVFSGHKMYAPMGTGILYGKREILEALPPFHGGGEMIATCSFEGTTYAGLPFKYEAGTPNVGGNIALGAAVDFMNKIGHANIQNHENALLEYAQKQLLEIEGIKIYGEKAKRTGVVSFNLEGVGIASDVGMILDKMGIAVRTGHHCTQPIMNFFNIAGTVRASFAVYNTFEEIDILVEGVKKAQRMLS</sequence>
<dbReference type="CDD" id="cd06453">
    <property type="entry name" value="SufS_like"/>
    <property type="match status" value="1"/>
</dbReference>